<organism evidence="3 4">
    <name type="scientific">Micromonospora echinaurantiaca</name>
    <dbReference type="NCBI Taxonomy" id="47857"/>
    <lineage>
        <taxon>Bacteria</taxon>
        <taxon>Bacillati</taxon>
        <taxon>Actinomycetota</taxon>
        <taxon>Actinomycetes</taxon>
        <taxon>Micromonosporales</taxon>
        <taxon>Micromonosporaceae</taxon>
        <taxon>Micromonospora</taxon>
    </lineage>
</organism>
<keyword evidence="4" id="KW-1185">Reference proteome</keyword>
<dbReference type="SUPFAM" id="SSF69322">
    <property type="entry name" value="Tricorn protease domain 2"/>
    <property type="match status" value="1"/>
</dbReference>
<feature type="signal peptide" evidence="2">
    <location>
        <begin position="1"/>
        <end position="28"/>
    </location>
</feature>
<dbReference type="EMBL" id="LT607750">
    <property type="protein sequence ID" value="SCG79032.1"/>
    <property type="molecule type" value="Genomic_DNA"/>
</dbReference>
<keyword evidence="2" id="KW-0732">Signal</keyword>
<gene>
    <name evidence="3" type="ORF">GA0070609_5763</name>
</gene>
<dbReference type="Pfam" id="PF09826">
    <property type="entry name" value="Beta_propel"/>
    <property type="match status" value="1"/>
</dbReference>
<accession>A0A1C5K8C8</accession>
<feature type="region of interest" description="Disordered" evidence="1">
    <location>
        <begin position="91"/>
        <end position="115"/>
    </location>
</feature>
<dbReference type="Proteomes" id="UP000198217">
    <property type="component" value="Chromosome I"/>
</dbReference>
<dbReference type="InterPro" id="IPR019198">
    <property type="entry name" value="Beta_propeller_containing"/>
</dbReference>
<feature type="compositionally biased region" description="Low complexity" evidence="1">
    <location>
        <begin position="91"/>
        <end position="100"/>
    </location>
</feature>
<evidence type="ECO:0000256" key="1">
    <source>
        <dbReference type="SAM" id="MobiDB-lite"/>
    </source>
</evidence>
<sequence length="628" mass="65874">MKRGVPTAAAAGTLVALALLAGSTSAPAPTPVPPPAPPPAALRLVSFDSCAEALAGLRAAASASVGPWGFSGGWRTAVALDAAGADAKAAPGAREAGAAAPEHTGTNNHEADADEPDLVKTDGRRIVTVTGGVLRVVDPATRRVTGRLDLARTTPPVGWSAQNLLLHGDRALVLAAGVDVQPAIAATRPAGRPDTDARLLLVDLTGAPRVTGTYRIQGHLADARLTGSTARVVIRSTARLTFPYAERATDAQRTATNRAVIAAAGIDAWLPAYEWTDGTLRHTGRVGCERLSRPDRFSGAATLTVLSFDLAAERLGDGDPVSVAADADTVYGTGQSLYLAGQRPPDRPGSPRWGRAMPEQVTEIHQFDTAAPGRPRYLATGSVPGWLINQYALSEWQGHLRVATTVEDGRAGGARSESAVRVLRRDGGTLAPVGAVTGLGRGERIYSVRFLGQVGYVVTFRQTDPLYSLDLTEPTAPRVTGELKITGYSAYLHPLPDGRLLGVGQEADRRGRTQGLQVSLFDVRDPARPSRLDQYHVPGAYSSAEFDPHAFLYHPDSGLVALPVDDHVRLLRVTGDTITEVGPVRHPGTAGMVGRSLLVGGTLWTVSEAGLRASDPTTARSLAWLPST</sequence>
<reference evidence="3 4" key="1">
    <citation type="submission" date="2016-06" db="EMBL/GenBank/DDBJ databases">
        <authorList>
            <person name="Kjaerup R.B."/>
            <person name="Dalgaard T.S."/>
            <person name="Juul-Madsen H.R."/>
        </authorList>
    </citation>
    <scope>NUCLEOTIDE SEQUENCE [LARGE SCALE GENOMIC DNA]</scope>
    <source>
        <strain evidence="3 4">DSM 43904</strain>
    </source>
</reference>
<evidence type="ECO:0000313" key="4">
    <source>
        <dbReference type="Proteomes" id="UP000198217"/>
    </source>
</evidence>
<proteinExistence type="predicted"/>
<evidence type="ECO:0000256" key="2">
    <source>
        <dbReference type="SAM" id="SignalP"/>
    </source>
</evidence>
<feature type="chain" id="PRO_5008720314" evidence="2">
    <location>
        <begin position="29"/>
        <end position="628"/>
    </location>
</feature>
<name>A0A1C5K8C8_9ACTN</name>
<protein>
    <submittedName>
        <fullName evidence="3">Beta propeller domain-containing protein</fullName>
    </submittedName>
</protein>
<evidence type="ECO:0000313" key="3">
    <source>
        <dbReference type="EMBL" id="SCG79032.1"/>
    </source>
</evidence>
<dbReference type="RefSeq" id="WP_088996628.1">
    <property type="nucleotide sequence ID" value="NZ_LT607750.1"/>
</dbReference>
<dbReference type="AlphaFoldDB" id="A0A1C5K8C8"/>